<gene>
    <name evidence="1" type="ORF">GALL_117840</name>
</gene>
<accession>A0A1J5SDI2</accession>
<proteinExistence type="predicted"/>
<sequence>MEAGLRIKMDNAAFEDDPGELARILRDLADKVENGVTDGDQFVARDINGNKVGSLEIVAEPRAAHKM</sequence>
<name>A0A1J5SDI2_9ZZZZ</name>
<reference evidence="1" key="1">
    <citation type="submission" date="2016-10" db="EMBL/GenBank/DDBJ databases">
        <title>Sequence of Gallionella enrichment culture.</title>
        <authorList>
            <person name="Poehlein A."/>
            <person name="Muehling M."/>
            <person name="Daniel R."/>
        </authorList>
    </citation>
    <scope>NUCLEOTIDE SEQUENCE</scope>
</reference>
<organism evidence="1">
    <name type="scientific">mine drainage metagenome</name>
    <dbReference type="NCBI Taxonomy" id="410659"/>
    <lineage>
        <taxon>unclassified sequences</taxon>
        <taxon>metagenomes</taxon>
        <taxon>ecological metagenomes</taxon>
    </lineage>
</organism>
<protein>
    <submittedName>
        <fullName evidence="1">Uncharacterized protein</fullName>
    </submittedName>
</protein>
<comment type="caution">
    <text evidence="1">The sequence shown here is derived from an EMBL/GenBank/DDBJ whole genome shotgun (WGS) entry which is preliminary data.</text>
</comment>
<dbReference type="AlphaFoldDB" id="A0A1J5SDI2"/>
<dbReference type="EMBL" id="MLJW01000046">
    <property type="protein sequence ID" value="OIR05987.1"/>
    <property type="molecule type" value="Genomic_DNA"/>
</dbReference>
<evidence type="ECO:0000313" key="1">
    <source>
        <dbReference type="EMBL" id="OIR05987.1"/>
    </source>
</evidence>